<evidence type="ECO:0000313" key="2">
    <source>
        <dbReference type="EMBL" id="NYJ73675.1"/>
    </source>
</evidence>
<gene>
    <name evidence="2" type="ORF">HNR15_000638</name>
</gene>
<dbReference type="InterPro" id="IPR008523">
    <property type="entry name" value="DUF805"/>
</dbReference>
<dbReference type="Proteomes" id="UP000571817">
    <property type="component" value="Unassembled WGS sequence"/>
</dbReference>
<reference evidence="2 3" key="1">
    <citation type="submission" date="2020-07" db="EMBL/GenBank/DDBJ databases">
        <title>Sequencing the genomes of 1000 actinobacteria strains.</title>
        <authorList>
            <person name="Klenk H.-P."/>
        </authorList>
    </citation>
    <scope>NUCLEOTIDE SEQUENCE [LARGE SCALE GENOMIC DNA]</scope>
    <source>
        <strain evidence="2 3">DSM 29531</strain>
    </source>
</reference>
<keyword evidence="1" id="KW-0472">Membrane</keyword>
<keyword evidence="3" id="KW-1185">Reference proteome</keyword>
<protein>
    <submittedName>
        <fullName evidence="2">Uncharacterized membrane protein YhaH (DUF805 family)</fullName>
    </submittedName>
</protein>
<accession>A0A853DHK1</accession>
<feature type="transmembrane region" description="Helical" evidence="1">
    <location>
        <begin position="12"/>
        <end position="34"/>
    </location>
</feature>
<dbReference type="GO" id="GO:0016020">
    <property type="term" value="C:membrane"/>
    <property type="evidence" value="ECO:0007669"/>
    <property type="project" value="InterPro"/>
</dbReference>
<evidence type="ECO:0000313" key="3">
    <source>
        <dbReference type="Proteomes" id="UP000571817"/>
    </source>
</evidence>
<evidence type="ECO:0000256" key="1">
    <source>
        <dbReference type="SAM" id="Phobius"/>
    </source>
</evidence>
<sequence length="89" mass="10187">MDTENTNDFHIASGVFIGAGVVYLIVLVFYIWAIVRIIRRSGYSGWWVLIGLVPILNVIMFFVFAFKKSPTERELEYLRGGAGRAPQRY</sequence>
<dbReference type="AlphaFoldDB" id="A0A853DHK1"/>
<feature type="transmembrane region" description="Helical" evidence="1">
    <location>
        <begin position="46"/>
        <end position="66"/>
    </location>
</feature>
<name>A0A853DHK1_9MICO</name>
<dbReference type="RefSeq" id="WP_179479072.1">
    <property type="nucleotide sequence ID" value="NZ_JACCFW010000001.1"/>
</dbReference>
<organism evidence="2 3">
    <name type="scientific">Allobranchiibius huperziae</name>
    <dbReference type="NCBI Taxonomy" id="1874116"/>
    <lineage>
        <taxon>Bacteria</taxon>
        <taxon>Bacillati</taxon>
        <taxon>Actinomycetota</taxon>
        <taxon>Actinomycetes</taxon>
        <taxon>Micrococcales</taxon>
        <taxon>Dermacoccaceae</taxon>
        <taxon>Allobranchiibius</taxon>
    </lineage>
</organism>
<proteinExistence type="predicted"/>
<comment type="caution">
    <text evidence="2">The sequence shown here is derived from an EMBL/GenBank/DDBJ whole genome shotgun (WGS) entry which is preliminary data.</text>
</comment>
<dbReference type="EMBL" id="JACCFW010000001">
    <property type="protein sequence ID" value="NYJ73675.1"/>
    <property type="molecule type" value="Genomic_DNA"/>
</dbReference>
<keyword evidence="1" id="KW-1133">Transmembrane helix</keyword>
<dbReference type="Pfam" id="PF05656">
    <property type="entry name" value="DUF805"/>
    <property type="match status" value="1"/>
</dbReference>
<keyword evidence="1" id="KW-0812">Transmembrane</keyword>